<dbReference type="Gene3D" id="2.40.50.100">
    <property type="match status" value="1"/>
</dbReference>
<dbReference type="InterPro" id="IPR006143">
    <property type="entry name" value="RND_pump_MFP"/>
</dbReference>
<dbReference type="SUPFAM" id="SSF111369">
    <property type="entry name" value="HlyD-like secretion proteins"/>
    <property type="match status" value="1"/>
</dbReference>
<dbReference type="Proteomes" id="UP001367030">
    <property type="component" value="Unassembled WGS sequence"/>
</dbReference>
<sequence length="308" mass="31630">MSHFPSQVGSFKRAGRLSLLCLALAAPFAMAQTAPGADAGVARGVLRAQQEAVLSSSVSERITSMPFREGDHFPKGAVLVGFDCARLGAELAAARAGQKAEARNAEVQAALLGMEATGRAEAEIAGLKQKEREAQSQVIQERMSGCRIVAPFAGRVVETMTRVHESPQANEKLMRVVSDGPVELHMVVPSKWLSWLKAGSDFDFRVDETGDVLKAKVQRISGGVDAVSQTVKVIAAVPKVPSQVLPGMSGRATLGGAAPVAAMPAAPVAAVSAAPVASSATAAAPAVAMSNGAKATSVAQSTAAARAR</sequence>
<dbReference type="PANTHER" id="PTHR30469:SF15">
    <property type="entry name" value="HLYD FAMILY OF SECRETION PROTEINS"/>
    <property type="match status" value="1"/>
</dbReference>
<dbReference type="Gene3D" id="2.40.30.170">
    <property type="match status" value="1"/>
</dbReference>
<evidence type="ECO:0000256" key="2">
    <source>
        <dbReference type="SAM" id="SignalP"/>
    </source>
</evidence>
<dbReference type="NCBIfam" id="TIGR01730">
    <property type="entry name" value="RND_mfp"/>
    <property type="match status" value="1"/>
</dbReference>
<evidence type="ECO:0000256" key="1">
    <source>
        <dbReference type="ARBA" id="ARBA00009477"/>
    </source>
</evidence>
<gene>
    <name evidence="3" type="ORF">WKW79_15945</name>
</gene>
<accession>A0ABU8XBP8</accession>
<reference evidence="3 4" key="1">
    <citation type="submission" date="2024-03" db="EMBL/GenBank/DDBJ databases">
        <title>Novel species of the genus Variovorax.</title>
        <authorList>
            <person name="Liu Q."/>
            <person name="Xin Y.-H."/>
        </authorList>
    </citation>
    <scope>NUCLEOTIDE SEQUENCE [LARGE SCALE GENOMIC DNA]</scope>
    <source>
        <strain evidence="3 4">KACC 18901</strain>
    </source>
</reference>
<feature type="chain" id="PRO_5046081196" evidence="2">
    <location>
        <begin position="32"/>
        <end position="308"/>
    </location>
</feature>
<evidence type="ECO:0000313" key="3">
    <source>
        <dbReference type="EMBL" id="MEJ8856072.1"/>
    </source>
</evidence>
<evidence type="ECO:0000313" key="4">
    <source>
        <dbReference type="Proteomes" id="UP001367030"/>
    </source>
</evidence>
<comment type="caution">
    <text evidence="3">The sequence shown here is derived from an EMBL/GenBank/DDBJ whole genome shotgun (WGS) entry which is preliminary data.</text>
</comment>
<keyword evidence="4" id="KW-1185">Reference proteome</keyword>
<dbReference type="Gene3D" id="1.10.287.470">
    <property type="entry name" value="Helix hairpin bin"/>
    <property type="match status" value="1"/>
</dbReference>
<dbReference type="EMBL" id="JBBKZS010000006">
    <property type="protein sequence ID" value="MEJ8856072.1"/>
    <property type="molecule type" value="Genomic_DNA"/>
</dbReference>
<comment type="similarity">
    <text evidence="1">Belongs to the membrane fusion protein (MFP) (TC 8.A.1) family.</text>
</comment>
<dbReference type="PANTHER" id="PTHR30469">
    <property type="entry name" value="MULTIDRUG RESISTANCE PROTEIN MDTA"/>
    <property type="match status" value="1"/>
</dbReference>
<protein>
    <submittedName>
        <fullName evidence="3">Efflux RND transporter periplasmic adaptor subunit</fullName>
    </submittedName>
</protein>
<proteinExistence type="inferred from homology"/>
<dbReference type="RefSeq" id="WP_340336149.1">
    <property type="nucleotide sequence ID" value="NZ_JBBKZS010000006.1"/>
</dbReference>
<name>A0ABU8XBP8_9BURK</name>
<feature type="signal peptide" evidence="2">
    <location>
        <begin position="1"/>
        <end position="31"/>
    </location>
</feature>
<organism evidence="3 4">
    <name type="scientific">Variovorax robiniae</name>
    <dbReference type="NCBI Taxonomy" id="1836199"/>
    <lineage>
        <taxon>Bacteria</taxon>
        <taxon>Pseudomonadati</taxon>
        <taxon>Pseudomonadota</taxon>
        <taxon>Betaproteobacteria</taxon>
        <taxon>Burkholderiales</taxon>
        <taxon>Comamonadaceae</taxon>
        <taxon>Variovorax</taxon>
    </lineage>
</organism>
<keyword evidence="2" id="KW-0732">Signal</keyword>